<feature type="non-terminal residue" evidence="1">
    <location>
        <position position="284"/>
    </location>
</feature>
<dbReference type="Gene3D" id="3.30.450.40">
    <property type="match status" value="1"/>
</dbReference>
<evidence type="ECO:0000313" key="1">
    <source>
        <dbReference type="EMBL" id="MFD1528424.1"/>
    </source>
</evidence>
<dbReference type="SUPFAM" id="SSF55781">
    <property type="entry name" value="GAF domain-like"/>
    <property type="match status" value="1"/>
</dbReference>
<reference evidence="2" key="1">
    <citation type="journal article" date="2019" name="Int. J. Syst. Evol. Microbiol.">
        <title>The Global Catalogue of Microorganisms (GCM) 10K type strain sequencing project: providing services to taxonomists for standard genome sequencing and annotation.</title>
        <authorList>
            <consortium name="The Broad Institute Genomics Platform"/>
            <consortium name="The Broad Institute Genome Sequencing Center for Infectious Disease"/>
            <person name="Wu L."/>
            <person name="Ma J."/>
        </authorList>
    </citation>
    <scope>NUCLEOTIDE SEQUENCE [LARGE SCALE GENOMIC DNA]</scope>
    <source>
        <strain evidence="2">JCM 12165</strain>
    </source>
</reference>
<dbReference type="InterPro" id="IPR029016">
    <property type="entry name" value="GAF-like_dom_sf"/>
</dbReference>
<dbReference type="Proteomes" id="UP001597145">
    <property type="component" value="Unassembled WGS sequence"/>
</dbReference>
<proteinExistence type="predicted"/>
<organism evidence="1 2">
    <name type="scientific">Pseudonocardia aurantiaca</name>
    <dbReference type="NCBI Taxonomy" id="75290"/>
    <lineage>
        <taxon>Bacteria</taxon>
        <taxon>Bacillati</taxon>
        <taxon>Actinomycetota</taxon>
        <taxon>Actinomycetes</taxon>
        <taxon>Pseudonocardiales</taxon>
        <taxon>Pseudonocardiaceae</taxon>
        <taxon>Pseudonocardia</taxon>
    </lineage>
</organism>
<evidence type="ECO:0000313" key="2">
    <source>
        <dbReference type="Proteomes" id="UP001597145"/>
    </source>
</evidence>
<name>A0ABW4FE07_9PSEU</name>
<sequence length="284" mass="30925">MPKPTSQRAAEKIAKVAARPNDLVTLWREVTDVLAEAIPHYWEPCFYSVDPASLLITSHFQENLAEFPPECLTAEYYDDDVNQLADLARSASGITTLHDATRGDPRRSPRWHRNMKLGGDQEMIVALRTRSGEMWGAAALYREPGRPLFTSDEKELLRSLAPHLAEGTRRALLVGAATDPEGLESPGLIILNDRGDVESATPGTDRWLSELPGGDADGAALPPAVLSVATRALRTAKSRDRPGEVALARVLSRGGTWVVLHGASLDSAREHRVAVIIEPAHPAR</sequence>
<evidence type="ECO:0008006" key="3">
    <source>
        <dbReference type="Google" id="ProtNLM"/>
    </source>
</evidence>
<accession>A0ABW4FE07</accession>
<gene>
    <name evidence="1" type="ORF">ACFSCY_03120</name>
</gene>
<dbReference type="RefSeq" id="WP_379659626.1">
    <property type="nucleotide sequence ID" value="NZ_JBHUCP010000002.1"/>
</dbReference>
<protein>
    <recommendedName>
        <fullName evidence="3">GAF domain-containing protein</fullName>
    </recommendedName>
</protein>
<dbReference type="EMBL" id="JBHUCP010000002">
    <property type="protein sequence ID" value="MFD1528424.1"/>
    <property type="molecule type" value="Genomic_DNA"/>
</dbReference>
<keyword evidence="2" id="KW-1185">Reference proteome</keyword>
<comment type="caution">
    <text evidence="1">The sequence shown here is derived from an EMBL/GenBank/DDBJ whole genome shotgun (WGS) entry which is preliminary data.</text>
</comment>